<dbReference type="GO" id="GO:0008115">
    <property type="term" value="F:sarcosine oxidase activity"/>
    <property type="evidence" value="ECO:0007669"/>
    <property type="project" value="TreeGrafter"/>
</dbReference>
<dbReference type="SUPFAM" id="SSF54373">
    <property type="entry name" value="FAD-linked reductases, C-terminal domain"/>
    <property type="match status" value="1"/>
</dbReference>
<gene>
    <name evidence="7" type="ORF">BCR43DRAFT_483684</name>
</gene>
<evidence type="ECO:0000313" key="8">
    <source>
        <dbReference type="Proteomes" id="UP000242180"/>
    </source>
</evidence>
<sequence length="444" mass="48748">MHTPPAAGSKIVIVGAGAFGLSTAYALSTKKKYDIWVYDRDSIPIPDAASTDINKAVRVEYGENAIYTDLMLSALPVWREWNEERKVQGLPPVYNETGVLMLGKDGKFSSYEEASMRLLQERGHGGSLEELDAEAIKTRFPVFGDAVKAGYDKACFNHQGGWCHSSEAIIHLYQKCVANGVHFVLGPELGSFTHLELAGDKVTGIRTKDGEVHEADLVVMATGAWTPALLRDMNSALLATGQTVVQFVLPDDLNASLSATMPVWCANITETGMYGFPPNADGKLKVARHSFGFGYLNPEDGISVPRTHSTHSADTIPLSALKRTRAFLDSFFPFTSRLNVSYARVCWYCDTVDGDFLVAPHPKWSNLIVAAGDSGHGMKFLPVIGFNICDVIESRETVYTKRWAYREYSEEEREALKGKTTQFLTDEGNAEASMATLDELKPAI</sequence>
<keyword evidence="5" id="KW-0560">Oxidoreductase</keyword>
<protein>
    <submittedName>
        <fullName evidence="7">FAD dependent oxidoreductase</fullName>
    </submittedName>
</protein>
<dbReference type="EMBL" id="MCGN01000001">
    <property type="protein sequence ID" value="ORZ03634.1"/>
    <property type="molecule type" value="Genomic_DNA"/>
</dbReference>
<dbReference type="PANTHER" id="PTHR10961:SF46">
    <property type="entry name" value="PEROXISOMAL SARCOSINE OXIDASE"/>
    <property type="match status" value="1"/>
</dbReference>
<dbReference type="InterPro" id="IPR045170">
    <property type="entry name" value="MTOX"/>
</dbReference>
<keyword evidence="4" id="KW-0274">FAD</keyword>
<proteinExistence type="inferred from homology"/>
<feature type="domain" description="FAD dependent oxidoreductase" evidence="6">
    <location>
        <begin position="10"/>
        <end position="385"/>
    </location>
</feature>
<reference evidence="7 8" key="1">
    <citation type="submission" date="2016-07" db="EMBL/GenBank/DDBJ databases">
        <title>Pervasive Adenine N6-methylation of Active Genes in Fungi.</title>
        <authorList>
            <consortium name="DOE Joint Genome Institute"/>
            <person name="Mondo S.J."/>
            <person name="Dannebaum R.O."/>
            <person name="Kuo R.C."/>
            <person name="Labutti K."/>
            <person name="Haridas S."/>
            <person name="Kuo A."/>
            <person name="Salamov A."/>
            <person name="Ahrendt S.R."/>
            <person name="Lipzen A."/>
            <person name="Sullivan W."/>
            <person name="Andreopoulos W.B."/>
            <person name="Clum A."/>
            <person name="Lindquist E."/>
            <person name="Daum C."/>
            <person name="Ramamoorthy G.K."/>
            <person name="Gryganskyi A."/>
            <person name="Culley D."/>
            <person name="Magnuson J.K."/>
            <person name="James T.Y."/>
            <person name="O'Malley M.A."/>
            <person name="Stajich J.E."/>
            <person name="Spatafora J.W."/>
            <person name="Visel A."/>
            <person name="Grigoriev I.V."/>
        </authorList>
    </citation>
    <scope>NUCLEOTIDE SEQUENCE [LARGE SCALE GENOMIC DNA]</scope>
    <source>
        <strain evidence="7 8">NRRL 2496</strain>
    </source>
</reference>
<accession>A0A1X2HVX4</accession>
<dbReference type="FunCoup" id="A0A1X2HVX4">
    <property type="interactions" value="160"/>
</dbReference>
<evidence type="ECO:0000259" key="6">
    <source>
        <dbReference type="Pfam" id="PF01266"/>
    </source>
</evidence>
<dbReference type="InParanoid" id="A0A1X2HVX4"/>
<dbReference type="PANTHER" id="PTHR10961">
    <property type="entry name" value="PEROXISOMAL SARCOSINE OXIDASE"/>
    <property type="match status" value="1"/>
</dbReference>
<dbReference type="GO" id="GO:0050660">
    <property type="term" value="F:flavin adenine dinucleotide binding"/>
    <property type="evidence" value="ECO:0007669"/>
    <property type="project" value="InterPro"/>
</dbReference>
<dbReference type="STRING" id="13706.A0A1X2HVX4"/>
<dbReference type="Gene3D" id="3.50.50.60">
    <property type="entry name" value="FAD/NAD(P)-binding domain"/>
    <property type="match status" value="1"/>
</dbReference>
<comment type="similarity">
    <text evidence="2">Belongs to the MSOX/MTOX family.</text>
</comment>
<dbReference type="Pfam" id="PF01266">
    <property type="entry name" value="DAO"/>
    <property type="match status" value="1"/>
</dbReference>
<keyword evidence="3" id="KW-0285">Flavoprotein</keyword>
<dbReference type="Proteomes" id="UP000242180">
    <property type="component" value="Unassembled WGS sequence"/>
</dbReference>
<dbReference type="OrthoDB" id="2219495at2759"/>
<comment type="cofactor">
    <cofactor evidence="1">
        <name>FAD</name>
        <dbReference type="ChEBI" id="CHEBI:57692"/>
    </cofactor>
</comment>
<dbReference type="InterPro" id="IPR006076">
    <property type="entry name" value="FAD-dep_OxRdtase"/>
</dbReference>
<evidence type="ECO:0000256" key="3">
    <source>
        <dbReference type="ARBA" id="ARBA00022630"/>
    </source>
</evidence>
<dbReference type="AlphaFoldDB" id="A0A1X2HVX4"/>
<organism evidence="7 8">
    <name type="scientific">Syncephalastrum racemosum</name>
    <name type="common">Filamentous fungus</name>
    <dbReference type="NCBI Taxonomy" id="13706"/>
    <lineage>
        <taxon>Eukaryota</taxon>
        <taxon>Fungi</taxon>
        <taxon>Fungi incertae sedis</taxon>
        <taxon>Mucoromycota</taxon>
        <taxon>Mucoromycotina</taxon>
        <taxon>Mucoromycetes</taxon>
        <taxon>Mucorales</taxon>
        <taxon>Syncephalastraceae</taxon>
        <taxon>Syncephalastrum</taxon>
    </lineage>
</organism>
<dbReference type="OMA" id="RTQSTHE"/>
<evidence type="ECO:0000256" key="5">
    <source>
        <dbReference type="ARBA" id="ARBA00023002"/>
    </source>
</evidence>
<dbReference type="SUPFAM" id="SSF51905">
    <property type="entry name" value="FAD/NAD(P)-binding domain"/>
    <property type="match status" value="1"/>
</dbReference>
<evidence type="ECO:0000313" key="7">
    <source>
        <dbReference type="EMBL" id="ORZ03634.1"/>
    </source>
</evidence>
<evidence type="ECO:0000256" key="4">
    <source>
        <dbReference type="ARBA" id="ARBA00022827"/>
    </source>
</evidence>
<dbReference type="InterPro" id="IPR036188">
    <property type="entry name" value="FAD/NAD-bd_sf"/>
</dbReference>
<evidence type="ECO:0000256" key="1">
    <source>
        <dbReference type="ARBA" id="ARBA00001974"/>
    </source>
</evidence>
<keyword evidence="8" id="KW-1185">Reference proteome</keyword>
<dbReference type="Gene3D" id="3.30.9.10">
    <property type="entry name" value="D-Amino Acid Oxidase, subunit A, domain 2"/>
    <property type="match status" value="1"/>
</dbReference>
<name>A0A1X2HVX4_SYNRA</name>
<comment type="caution">
    <text evidence="7">The sequence shown here is derived from an EMBL/GenBank/DDBJ whole genome shotgun (WGS) entry which is preliminary data.</text>
</comment>
<evidence type="ECO:0000256" key="2">
    <source>
        <dbReference type="ARBA" id="ARBA00010989"/>
    </source>
</evidence>